<gene>
    <name evidence="7" type="ORF">EG850_00875</name>
</gene>
<dbReference type="InterPro" id="IPR051402">
    <property type="entry name" value="KPR-Related"/>
</dbReference>
<evidence type="ECO:0000259" key="5">
    <source>
        <dbReference type="Pfam" id="PF02558"/>
    </source>
</evidence>
<dbReference type="InterPro" id="IPR003710">
    <property type="entry name" value="ApbA"/>
</dbReference>
<evidence type="ECO:0000259" key="6">
    <source>
        <dbReference type="Pfam" id="PF08546"/>
    </source>
</evidence>
<comment type="function">
    <text evidence="4">Catalyzes the NADPH-dependent reduction of ketopantoate into pantoic acid.</text>
</comment>
<keyword evidence="8" id="KW-1185">Reference proteome</keyword>
<comment type="caution">
    <text evidence="7">The sequence shown here is derived from an EMBL/GenBank/DDBJ whole genome shotgun (WGS) entry which is preliminary data.</text>
</comment>
<dbReference type="SUPFAM" id="SSF51735">
    <property type="entry name" value="NAD(P)-binding Rossmann-fold domains"/>
    <property type="match status" value="1"/>
</dbReference>
<dbReference type="OrthoDB" id="9796561at2"/>
<organism evidence="7 8">
    <name type="scientific">Gulosibacter macacae</name>
    <dbReference type="NCBI Taxonomy" id="2488791"/>
    <lineage>
        <taxon>Bacteria</taxon>
        <taxon>Bacillati</taxon>
        <taxon>Actinomycetota</taxon>
        <taxon>Actinomycetes</taxon>
        <taxon>Micrococcales</taxon>
        <taxon>Microbacteriaceae</taxon>
        <taxon>Gulosibacter</taxon>
    </lineage>
</organism>
<accession>A0A3P3W181</accession>
<evidence type="ECO:0000256" key="3">
    <source>
        <dbReference type="ARBA" id="ARBA00023002"/>
    </source>
</evidence>
<comment type="catalytic activity">
    <reaction evidence="4">
        <text>(R)-pantoate + NADP(+) = 2-dehydropantoate + NADPH + H(+)</text>
        <dbReference type="Rhea" id="RHEA:16233"/>
        <dbReference type="ChEBI" id="CHEBI:11561"/>
        <dbReference type="ChEBI" id="CHEBI:15378"/>
        <dbReference type="ChEBI" id="CHEBI:15980"/>
        <dbReference type="ChEBI" id="CHEBI:57783"/>
        <dbReference type="ChEBI" id="CHEBI:58349"/>
        <dbReference type="EC" id="1.1.1.169"/>
    </reaction>
</comment>
<dbReference type="GO" id="GO:0015940">
    <property type="term" value="P:pantothenate biosynthetic process"/>
    <property type="evidence" value="ECO:0007669"/>
    <property type="project" value="UniProtKB-UniPathway"/>
</dbReference>
<dbReference type="GO" id="GO:0008677">
    <property type="term" value="F:2-dehydropantoate 2-reductase activity"/>
    <property type="evidence" value="ECO:0007669"/>
    <property type="project" value="UniProtKB-EC"/>
</dbReference>
<dbReference type="InterPro" id="IPR036291">
    <property type="entry name" value="NAD(P)-bd_dom_sf"/>
</dbReference>
<dbReference type="Pfam" id="PF08546">
    <property type="entry name" value="ApbA_C"/>
    <property type="match status" value="1"/>
</dbReference>
<dbReference type="RefSeq" id="WP_124968908.1">
    <property type="nucleotide sequence ID" value="NZ_RQVS01000001.1"/>
</dbReference>
<dbReference type="InterPro" id="IPR013752">
    <property type="entry name" value="KPA_reductase"/>
</dbReference>
<dbReference type="Gene3D" id="3.40.50.720">
    <property type="entry name" value="NAD(P)-binding Rossmann-like Domain"/>
    <property type="match status" value="1"/>
</dbReference>
<comment type="pathway">
    <text evidence="4">Cofactor biosynthesis; (R)-pantothenate biosynthesis; (R)-pantoate from 3-methyl-2-oxobutanoate: step 2/2.</text>
</comment>
<dbReference type="Pfam" id="PF02558">
    <property type="entry name" value="ApbA"/>
    <property type="match status" value="1"/>
</dbReference>
<dbReference type="UniPathway" id="UPA00028">
    <property type="reaction ID" value="UER00004"/>
</dbReference>
<evidence type="ECO:0000256" key="4">
    <source>
        <dbReference type="RuleBase" id="RU362068"/>
    </source>
</evidence>
<dbReference type="Proteomes" id="UP000274391">
    <property type="component" value="Unassembled WGS sequence"/>
</dbReference>
<keyword evidence="3 4" id="KW-0560">Oxidoreductase</keyword>
<dbReference type="EMBL" id="RQVS01000001">
    <property type="protein sequence ID" value="RRJ88730.1"/>
    <property type="molecule type" value="Genomic_DNA"/>
</dbReference>
<dbReference type="GO" id="GO:0005737">
    <property type="term" value="C:cytoplasm"/>
    <property type="evidence" value="ECO:0007669"/>
    <property type="project" value="TreeGrafter"/>
</dbReference>
<dbReference type="NCBIfam" id="TIGR00745">
    <property type="entry name" value="apbA_panE"/>
    <property type="match status" value="1"/>
</dbReference>
<comment type="similarity">
    <text evidence="1 4">Belongs to the ketopantoate reductase family.</text>
</comment>
<dbReference type="AlphaFoldDB" id="A0A3P3W181"/>
<dbReference type="EC" id="1.1.1.169" evidence="4"/>
<dbReference type="PANTHER" id="PTHR21708:SF26">
    <property type="entry name" value="2-DEHYDROPANTOATE 2-REDUCTASE"/>
    <property type="match status" value="1"/>
</dbReference>
<dbReference type="InterPro" id="IPR013332">
    <property type="entry name" value="KPR_N"/>
</dbReference>
<feature type="domain" description="Ketopantoate reductase N-terminal" evidence="5">
    <location>
        <begin position="3"/>
        <end position="150"/>
    </location>
</feature>
<evidence type="ECO:0000256" key="1">
    <source>
        <dbReference type="ARBA" id="ARBA00007870"/>
    </source>
</evidence>
<dbReference type="PANTHER" id="PTHR21708">
    <property type="entry name" value="PROBABLE 2-DEHYDROPANTOATE 2-REDUCTASE"/>
    <property type="match status" value="1"/>
</dbReference>
<keyword evidence="4" id="KW-0566">Pantothenate biosynthesis</keyword>
<name>A0A3P3W181_9MICO</name>
<evidence type="ECO:0000313" key="8">
    <source>
        <dbReference type="Proteomes" id="UP000274391"/>
    </source>
</evidence>
<reference evidence="7 8" key="1">
    <citation type="submission" date="2018-11" db="EMBL/GenBank/DDBJ databases">
        <title>YIM 102482-1 draft genome.</title>
        <authorList>
            <person name="Li G."/>
            <person name="Jiang Y."/>
        </authorList>
    </citation>
    <scope>NUCLEOTIDE SEQUENCE [LARGE SCALE GENOMIC DNA]</scope>
    <source>
        <strain evidence="7 8">YIM 102482-1</strain>
    </source>
</reference>
<evidence type="ECO:0000256" key="2">
    <source>
        <dbReference type="ARBA" id="ARBA00022857"/>
    </source>
</evidence>
<dbReference type="InterPro" id="IPR013328">
    <property type="entry name" value="6PGD_dom2"/>
</dbReference>
<evidence type="ECO:0000313" key="7">
    <source>
        <dbReference type="EMBL" id="RRJ88730.1"/>
    </source>
</evidence>
<sequence>MRISVIGVGAVGGALAALLDRAGHDVVAVARGTTLAEIDEHGMRLSGARGNHTARVRAQTSPDPASDLIIVAVRSFQTREAVAPHRAVIGDLPVLVVENGLDGPQDAALALGREAQRGVLGGIALFAATNSGPGVVSLTASGRMRVGAANPADAALAERVVAVINDAFPTTTTDNLAGALWMKLLVNHVNALPAITGRSVQATCMHPLLAPVLAASLTESVRIADAIGVRFEAVGVLTPRHAARIRQGAALEVVRGRLARAFGFRPNPASTLQSIRRGQPTEIADLNGAVLRAGARVRIPAPINATLVDLVHEVERTGQYLSPVELRRRLPR</sequence>
<proteinExistence type="inferred from homology"/>
<dbReference type="InterPro" id="IPR008927">
    <property type="entry name" value="6-PGluconate_DH-like_C_sf"/>
</dbReference>
<protein>
    <recommendedName>
        <fullName evidence="4">2-dehydropantoate 2-reductase</fullName>
        <ecNumber evidence="4">1.1.1.169</ecNumber>
    </recommendedName>
    <alternativeName>
        <fullName evidence="4">Ketopantoate reductase</fullName>
    </alternativeName>
</protein>
<dbReference type="Gene3D" id="1.10.1040.10">
    <property type="entry name" value="N-(1-d-carboxylethyl)-l-norvaline Dehydrogenase, domain 2"/>
    <property type="match status" value="1"/>
</dbReference>
<dbReference type="SUPFAM" id="SSF48179">
    <property type="entry name" value="6-phosphogluconate dehydrogenase C-terminal domain-like"/>
    <property type="match status" value="1"/>
</dbReference>
<feature type="domain" description="Ketopantoate reductase C-terminal" evidence="6">
    <location>
        <begin position="176"/>
        <end position="315"/>
    </location>
</feature>
<keyword evidence="2 4" id="KW-0521">NADP</keyword>